<evidence type="ECO:0000313" key="3">
    <source>
        <dbReference type="Proteomes" id="UP000275719"/>
    </source>
</evidence>
<evidence type="ECO:0000256" key="1">
    <source>
        <dbReference type="SAM" id="SignalP"/>
    </source>
</evidence>
<feature type="signal peptide" evidence="1">
    <location>
        <begin position="1"/>
        <end position="19"/>
    </location>
</feature>
<keyword evidence="3" id="KW-1185">Reference proteome</keyword>
<dbReference type="RefSeq" id="WP_125017373.1">
    <property type="nucleotide sequence ID" value="NZ_RQVQ01000005.1"/>
</dbReference>
<gene>
    <name evidence="2" type="ORF">EG240_03220</name>
</gene>
<name>A0A3P3WDH9_9FLAO</name>
<proteinExistence type="predicted"/>
<comment type="caution">
    <text evidence="2">The sequence shown here is derived from an EMBL/GenBank/DDBJ whole genome shotgun (WGS) entry which is preliminary data.</text>
</comment>
<reference evidence="2 3" key="1">
    <citation type="submission" date="2018-11" db="EMBL/GenBank/DDBJ databases">
        <title>Flavobacterium sp. nov., YIM 102701-2 draft genome.</title>
        <authorList>
            <person name="Li G."/>
            <person name="Jiang Y."/>
        </authorList>
    </citation>
    <scope>NUCLEOTIDE SEQUENCE [LARGE SCALE GENOMIC DNA]</scope>
    <source>
        <strain evidence="2 3">YIM 102701-2</strain>
    </source>
</reference>
<dbReference type="EMBL" id="RQVQ01000005">
    <property type="protein sequence ID" value="RRJ92427.1"/>
    <property type="molecule type" value="Genomic_DNA"/>
</dbReference>
<dbReference type="AlphaFoldDB" id="A0A3P3WDH9"/>
<feature type="chain" id="PRO_5018303367" evidence="1">
    <location>
        <begin position="20"/>
        <end position="344"/>
    </location>
</feature>
<keyword evidence="1" id="KW-0732">Signal</keyword>
<evidence type="ECO:0000313" key="2">
    <source>
        <dbReference type="EMBL" id="RRJ92427.1"/>
    </source>
</evidence>
<protein>
    <submittedName>
        <fullName evidence="2">Uncharacterized protein</fullName>
    </submittedName>
</protein>
<sequence>MIKGLVSIVLGLFFINANSQSNFDFYKVYELNISDLNTLTTNENYDFGYNFSEDASKSIELGYYLWIENTWYKIANDNEIFKVEDKSPLYFKIDKSNQKELQIKDSVGSVYSYKVQLLESYLVSELIYKTNLDVIKNIAQAESIPVSVLNESKKSEEIKIASVELKTKNKDEFDTKDQITYTDNVSANEINIANAEAMLFPMDEVQNNNVVVKEEELVVVEDVVIENNVDVVAVVSDRKELPKLLTGFFIAPNIELAISARKGRVLDFDLFDYYEKNFANVVVSSSSNPTKIQLTKSDLEYQLTSFNKDEIEIIEISEQGVLRYKILKSDSSKASNINVRYILN</sequence>
<dbReference type="Proteomes" id="UP000275719">
    <property type="component" value="Unassembled WGS sequence"/>
</dbReference>
<organism evidence="2 3">
    <name type="scientific">Paenimyroides tangerinum</name>
    <dbReference type="NCBI Taxonomy" id="2488728"/>
    <lineage>
        <taxon>Bacteria</taxon>
        <taxon>Pseudomonadati</taxon>
        <taxon>Bacteroidota</taxon>
        <taxon>Flavobacteriia</taxon>
        <taxon>Flavobacteriales</taxon>
        <taxon>Flavobacteriaceae</taxon>
        <taxon>Paenimyroides</taxon>
    </lineage>
</organism>
<dbReference type="OrthoDB" id="1297627at2"/>
<accession>A0A3P3WDH9</accession>